<feature type="compositionally biased region" description="Basic and acidic residues" evidence="1">
    <location>
        <begin position="1400"/>
        <end position="1414"/>
    </location>
</feature>
<gene>
    <name evidence="2" type="ORF">DMN91_008930</name>
</gene>
<feature type="region of interest" description="Disordered" evidence="1">
    <location>
        <begin position="284"/>
        <end position="331"/>
    </location>
</feature>
<feature type="compositionally biased region" description="Basic and acidic residues" evidence="1">
    <location>
        <begin position="978"/>
        <end position="990"/>
    </location>
</feature>
<feature type="region of interest" description="Disordered" evidence="1">
    <location>
        <begin position="128"/>
        <end position="176"/>
    </location>
</feature>
<organism evidence="2">
    <name type="scientific">Ooceraea biroi</name>
    <name type="common">Clonal raider ant</name>
    <name type="synonym">Cerapachys biroi</name>
    <dbReference type="NCBI Taxonomy" id="2015173"/>
    <lineage>
        <taxon>Eukaryota</taxon>
        <taxon>Metazoa</taxon>
        <taxon>Ecdysozoa</taxon>
        <taxon>Arthropoda</taxon>
        <taxon>Hexapoda</taxon>
        <taxon>Insecta</taxon>
        <taxon>Pterygota</taxon>
        <taxon>Neoptera</taxon>
        <taxon>Endopterygota</taxon>
        <taxon>Hymenoptera</taxon>
        <taxon>Apocrita</taxon>
        <taxon>Aculeata</taxon>
        <taxon>Formicoidea</taxon>
        <taxon>Formicidae</taxon>
        <taxon>Dorylinae</taxon>
        <taxon>Ooceraea</taxon>
    </lineage>
</organism>
<feature type="compositionally biased region" description="Polar residues" evidence="1">
    <location>
        <begin position="158"/>
        <end position="168"/>
    </location>
</feature>
<feature type="compositionally biased region" description="Basic residues" evidence="1">
    <location>
        <begin position="1184"/>
        <end position="1194"/>
    </location>
</feature>
<proteinExistence type="predicted"/>
<feature type="compositionally biased region" description="Basic and acidic residues" evidence="1">
    <location>
        <begin position="578"/>
        <end position="593"/>
    </location>
</feature>
<feature type="compositionally biased region" description="Basic and acidic residues" evidence="1">
    <location>
        <begin position="1137"/>
        <end position="1170"/>
    </location>
</feature>
<feature type="compositionally biased region" description="Basic and acidic residues" evidence="1">
    <location>
        <begin position="626"/>
        <end position="635"/>
    </location>
</feature>
<feature type="compositionally biased region" description="Basic and acidic residues" evidence="1">
    <location>
        <begin position="803"/>
        <end position="812"/>
    </location>
</feature>
<feature type="compositionally biased region" description="Acidic residues" evidence="1">
    <location>
        <begin position="868"/>
        <end position="879"/>
    </location>
</feature>
<feature type="compositionally biased region" description="Basic and acidic residues" evidence="1">
    <location>
        <begin position="880"/>
        <end position="890"/>
    </location>
</feature>
<feature type="region of interest" description="Disordered" evidence="1">
    <location>
        <begin position="207"/>
        <end position="269"/>
    </location>
</feature>
<feature type="region of interest" description="Disordered" evidence="1">
    <location>
        <begin position="978"/>
        <end position="1080"/>
    </location>
</feature>
<evidence type="ECO:0000256" key="1">
    <source>
        <dbReference type="SAM" id="MobiDB-lite"/>
    </source>
</evidence>
<feature type="region of interest" description="Disordered" evidence="1">
    <location>
        <begin position="410"/>
        <end position="444"/>
    </location>
</feature>
<dbReference type="Proteomes" id="UP000279307">
    <property type="component" value="Chromosome 9"/>
</dbReference>
<feature type="compositionally biased region" description="Acidic residues" evidence="1">
    <location>
        <begin position="813"/>
        <end position="827"/>
    </location>
</feature>
<reference evidence="2" key="2">
    <citation type="submission" date="2018-07" db="EMBL/GenBank/DDBJ databases">
        <authorList>
            <person name="Mckenzie S.K."/>
            <person name="Kronauer D.J.C."/>
        </authorList>
    </citation>
    <scope>NUCLEOTIDE SEQUENCE</scope>
    <source>
        <strain evidence="2">Clonal line C1</strain>
    </source>
</reference>
<feature type="compositionally biased region" description="Polar residues" evidence="1">
    <location>
        <begin position="410"/>
        <end position="419"/>
    </location>
</feature>
<feature type="region of interest" description="Disordered" evidence="1">
    <location>
        <begin position="507"/>
        <end position="637"/>
    </location>
</feature>
<protein>
    <submittedName>
        <fullName evidence="2">Uncharacterized protein</fullName>
    </submittedName>
</protein>
<evidence type="ECO:0000313" key="2">
    <source>
        <dbReference type="EMBL" id="RLU18573.1"/>
    </source>
</evidence>
<feature type="compositionally biased region" description="Basic and acidic residues" evidence="1">
    <location>
        <begin position="1016"/>
        <end position="1040"/>
    </location>
</feature>
<feature type="region of interest" description="Disordered" evidence="1">
    <location>
        <begin position="1096"/>
        <end position="1207"/>
    </location>
</feature>
<comment type="caution">
    <text evidence="2">The sequence shown here is derived from an EMBL/GenBank/DDBJ whole genome shotgun (WGS) entry which is preliminary data.</text>
</comment>
<feature type="compositionally biased region" description="Basic and acidic residues" evidence="1">
    <location>
        <begin position="607"/>
        <end position="617"/>
    </location>
</feature>
<feature type="region of interest" description="Disordered" evidence="1">
    <location>
        <begin position="1400"/>
        <end position="1490"/>
    </location>
</feature>
<feature type="compositionally biased region" description="Basic and acidic residues" evidence="1">
    <location>
        <begin position="1262"/>
        <end position="1280"/>
    </location>
</feature>
<feature type="compositionally biased region" description="Polar residues" evidence="1">
    <location>
        <begin position="1171"/>
        <end position="1181"/>
    </location>
</feature>
<feature type="compositionally biased region" description="Polar residues" evidence="1">
    <location>
        <begin position="563"/>
        <end position="577"/>
    </location>
</feature>
<reference evidence="2" key="1">
    <citation type="journal article" date="2018" name="Genome Res.">
        <title>The genomic architecture and molecular evolution of ant odorant receptors.</title>
        <authorList>
            <person name="McKenzie S.K."/>
            <person name="Kronauer D.J.C."/>
        </authorList>
    </citation>
    <scope>NUCLEOTIDE SEQUENCE [LARGE SCALE GENOMIC DNA]</scope>
    <source>
        <strain evidence="2">Clonal line C1</strain>
    </source>
</reference>
<sequence length="1556" mass="175218">MPRSTRDSDDDSELKVDHIRSLATQTVNSPSLRRSSRIKQNTPSVSPGSDTSSVNNQPVRVTRKRATTLDSVSLDVLKEQRSRRVSMSSYASKTMDIGTPTKRITRSTAATSSNTTPTKMTLRASKCFVRAGSETKSPSPAVRSTRRTRSSSVEPESLTDQTKSQPNTPVKVRRRASVLPANSPVKEEVEEYLIPYVRLDLTIPEIEEPTNSDKAPKLAENNSEVHNNSTNSGASKKRNSIRNLDSSLDKLSFSPESQSATETRKGMSKYKIKKDDYDIKLTGDSNYLPDIASQSQTSQKISKKRRSINKDNNEGDDSLCQEKKFDHSDNKSEIHNASVDKTVHDKNSLAIPSEVSMDNLTASESKDTLTASENDGNNDVKLALIGRNSCLRDAAEDVITLDRSAKSSVDLQASPSVNEKSNDRSVAKESAQNDETVDVDREQEQKNVSEFVKELESSNVAQMVQSTSSVSNTNKAVIQNNESSDFTNIAERLATEKESIKRDIKQNNIHESSDDLETKNNSHVSEKTREDEILIVDSDPESDIDINLISEEADEQEEKTTKKNNSADETSQECSQSIEKEIDVSQEKSDRNGMEISQEGRSLSKSRNQDTTEERSEKKKKKKSLSNRDDSKIEEQACLNRSTEKELKAFANLLENVFDDESSDSETIIPAMDLGFENCSTVAHAGSIANDSDGSEKLNDTSNSNIVSSFLFAEADNDEDNDNDTDKDSSVNSDVRKEYNLDGTEQKFDDDDVPHDECRASESEYSDPNDNGSDLADFIVDDDQVENEKNEEKEEGDSDEEQDKNLEEQKEMNDEDNQSEEEGESGEEEKKIDTKNKEQKKTRAKVNEHVMIENEDAEQSEVKIDSCDSSDESSDDNNELPEKIGENKKNDSVEIISSRINETKKEQITDPKKSCAMKNEETILLDTSDPNVSVFDKSKKTHVAKREETISLISSESPSSIKIKRKSLLRCSETKVETEQDSLKLDESAKSRFSRKLSKLHSPMDCSTPKLNSSKHKLEFNIETPKTVEKTRESKVELDKSQTNTSSKKSKSKDSTTKKNTSLTDTFHQDKRFVERPLNTSLPSDLREIIEKANLSKPTVSKTAELHKSMSVTHTETPRIRHLGKEKLNKSAPVSKLHVEVDQSKESKDELPTTEEKAVAKTKIKEKSKENVSNVDSFSDNTTRKRKRERKHKKQAEETLNENITDKVLSEDIMELEASRNQKRVKFSESLTVKDDSCKGTSEINETKKEKKKKKKLVNVSEQRENIKEADTYQNKKNETELEEQQQEQEVAQNEETSPEKLSTKKRKKKKIQKNEQEVSLLETKISKTKSKNSDSDKPQAQADESNTIDSINAFAKARCKMQEAIRATEMRIKANQELKEKKMLEIKEKKMLEIKEKERALQLQKQEQRDAKISRKRKKEAAEERGAFAPSSTGCMQRLPDDVIKNLSDVPTRATKRRRRLLHESPITSPQPQNSKSKAKKASHIGVQLSSSGSTTQFTVINLQKLKKQPPKESAAVASFRQRMLDRNKREPVSAYLMYLEKQKASSNNYSSNAV</sequence>
<feature type="compositionally biased region" description="Basic and acidic residues" evidence="1">
    <location>
        <begin position="828"/>
        <end position="852"/>
    </location>
</feature>
<dbReference type="OrthoDB" id="7701768at2759"/>
<feature type="compositionally biased region" description="Basic and acidic residues" evidence="1">
    <location>
        <begin position="1"/>
        <end position="20"/>
    </location>
</feature>
<feature type="compositionally biased region" description="Basic and acidic residues" evidence="1">
    <location>
        <begin position="724"/>
        <end position="747"/>
    </location>
</feature>
<feature type="compositionally biased region" description="Basic and acidic residues" evidence="1">
    <location>
        <begin position="320"/>
        <end position="331"/>
    </location>
</feature>
<feature type="compositionally biased region" description="Polar residues" evidence="1">
    <location>
        <begin position="220"/>
        <end position="234"/>
    </location>
</feature>
<feature type="compositionally biased region" description="Acidic residues" evidence="1">
    <location>
        <begin position="793"/>
        <end position="802"/>
    </location>
</feature>
<feature type="compositionally biased region" description="Basic and acidic residues" evidence="1">
    <location>
        <begin position="1116"/>
        <end position="1129"/>
    </location>
</feature>
<feature type="region of interest" description="Disordered" evidence="1">
    <location>
        <begin position="1"/>
        <end position="67"/>
    </location>
</feature>
<accession>A0A3L8DEJ1</accession>
<dbReference type="EMBL" id="QOIP01000009">
    <property type="protein sequence ID" value="RLU18573.1"/>
    <property type="molecule type" value="Genomic_DNA"/>
</dbReference>
<feature type="compositionally biased region" description="Basic and acidic residues" evidence="1">
    <location>
        <begin position="511"/>
        <end position="532"/>
    </location>
</feature>
<name>A0A3L8DEJ1_OOCBI</name>
<feature type="region of interest" description="Disordered" evidence="1">
    <location>
        <begin position="1219"/>
        <end position="1348"/>
    </location>
</feature>
<feature type="region of interest" description="Disordered" evidence="1">
    <location>
        <begin position="711"/>
        <end position="890"/>
    </location>
</feature>
<feature type="compositionally biased region" description="Polar residues" evidence="1">
    <location>
        <begin position="22"/>
        <end position="59"/>
    </location>
</feature>
<feature type="compositionally biased region" description="Polar residues" evidence="1">
    <location>
        <begin position="1467"/>
        <end position="1477"/>
    </location>
</feature>